<keyword evidence="1" id="KW-0732">Signal</keyword>
<sequence>MKSALSRRWMALPLLLAACSSGPLNDVQTFTFPSGDHREGQVQYEQTPPAGGPHNPTWQTCGVYASALYPEYAVHSLEHGAVWITYQASLSEIQVRALERLAEGRTHVLVSPVGQQAAPVVLTAWGARLEMPGTGDARIGAFLKRYERSSRSPEPGAPCAGGYAGTM</sequence>
<gene>
    <name evidence="2" type="ORF">ACFOSB_08885</name>
</gene>
<protein>
    <submittedName>
        <fullName evidence="2">DUF3105 domain-containing protein</fullName>
    </submittedName>
</protein>
<organism evidence="2 3">
    <name type="scientific">Deinococcus rufus</name>
    <dbReference type="NCBI Taxonomy" id="2136097"/>
    <lineage>
        <taxon>Bacteria</taxon>
        <taxon>Thermotogati</taxon>
        <taxon>Deinococcota</taxon>
        <taxon>Deinococci</taxon>
        <taxon>Deinococcales</taxon>
        <taxon>Deinococcaceae</taxon>
        <taxon>Deinococcus</taxon>
    </lineage>
</organism>
<dbReference type="InterPro" id="IPR021454">
    <property type="entry name" value="DUF3105"/>
</dbReference>
<dbReference type="Pfam" id="PF11303">
    <property type="entry name" value="DUF3105"/>
    <property type="match status" value="1"/>
</dbReference>
<reference evidence="3" key="1">
    <citation type="journal article" date="2019" name="Int. J. Syst. Evol. Microbiol.">
        <title>The Global Catalogue of Microorganisms (GCM) 10K type strain sequencing project: providing services to taxonomists for standard genome sequencing and annotation.</title>
        <authorList>
            <consortium name="The Broad Institute Genomics Platform"/>
            <consortium name="The Broad Institute Genome Sequencing Center for Infectious Disease"/>
            <person name="Wu L."/>
            <person name="Ma J."/>
        </authorList>
    </citation>
    <scope>NUCLEOTIDE SEQUENCE [LARGE SCALE GENOMIC DNA]</scope>
    <source>
        <strain evidence="3">CCTCC AB 2017081</strain>
    </source>
</reference>
<dbReference type="Proteomes" id="UP001595803">
    <property type="component" value="Unassembled WGS sequence"/>
</dbReference>
<evidence type="ECO:0000313" key="3">
    <source>
        <dbReference type="Proteomes" id="UP001595803"/>
    </source>
</evidence>
<dbReference type="PROSITE" id="PS51257">
    <property type="entry name" value="PROKAR_LIPOPROTEIN"/>
    <property type="match status" value="1"/>
</dbReference>
<feature type="chain" id="PRO_5045337477" evidence="1">
    <location>
        <begin position="27"/>
        <end position="167"/>
    </location>
</feature>
<proteinExistence type="predicted"/>
<dbReference type="PANTHER" id="PTHR34179">
    <property type="entry name" value="TUMOR PROTEIN P53-INDUCIBLE PROTEIN 13"/>
    <property type="match status" value="1"/>
</dbReference>
<feature type="signal peptide" evidence="1">
    <location>
        <begin position="1"/>
        <end position="26"/>
    </location>
</feature>
<dbReference type="PANTHER" id="PTHR34179:SF1">
    <property type="entry name" value="TUMOR PROTEIN P53-INDUCIBLE PROTEIN 13"/>
    <property type="match status" value="1"/>
</dbReference>
<name>A0ABV7Z7H6_9DEIO</name>
<keyword evidence="3" id="KW-1185">Reference proteome</keyword>
<dbReference type="RefSeq" id="WP_322474856.1">
    <property type="nucleotide sequence ID" value="NZ_JBHRZG010000009.1"/>
</dbReference>
<dbReference type="EMBL" id="JBHRZG010000009">
    <property type="protein sequence ID" value="MFC3832969.1"/>
    <property type="molecule type" value="Genomic_DNA"/>
</dbReference>
<accession>A0ABV7Z7H6</accession>
<comment type="caution">
    <text evidence="2">The sequence shown here is derived from an EMBL/GenBank/DDBJ whole genome shotgun (WGS) entry which is preliminary data.</text>
</comment>
<evidence type="ECO:0000256" key="1">
    <source>
        <dbReference type="SAM" id="SignalP"/>
    </source>
</evidence>
<evidence type="ECO:0000313" key="2">
    <source>
        <dbReference type="EMBL" id="MFC3832969.1"/>
    </source>
</evidence>